<sequence>MDPLVAALVLFGLFIGLVFLRVPVAFALGLACVPVILLTEDVSFFAIIDRTYNSFNSFLLLSVPFFLLAANLMNATGVTKRLIDLATATVGHLPGGLGHINVFVSMLFAGVSGSSTADAAGIGKVLIPAMLKQGYDRSFTIAVTACSSVMGVIIPPSILMLIWGGTMSISVGALFLAGIIPGLLLGLSMMVTVYFYAIKYNYPRHEKASLSHFVKAFVGAVPGLVTPLIILVGISFGFFTPTEASAIAVVYSILIGIAYRTLDFRTFAHHLSDSARLVGVTLFCVGTASVFSWLLAFYRVPQALVDLIQSFGLGPNGIILIIALVFLIVGLFIDAIPAIIIMGGILYPLAQAAGIHPVHFSIVGVVALAFGLVTPPYGMCLLIAARIGEMPIHQVLKDVFVILIPMVGILLALCWFPEIVLALPRWIAPQFM</sequence>
<evidence type="ECO:0000256" key="1">
    <source>
        <dbReference type="ARBA" id="ARBA00004429"/>
    </source>
</evidence>
<organism evidence="9 12">
    <name type="scientific">Hydrogenophaga crassostreae</name>
    <dbReference type="NCBI Taxonomy" id="1763535"/>
    <lineage>
        <taxon>Bacteria</taxon>
        <taxon>Pseudomonadati</taxon>
        <taxon>Pseudomonadota</taxon>
        <taxon>Betaproteobacteria</taxon>
        <taxon>Burkholderiales</taxon>
        <taxon>Comamonadaceae</taxon>
        <taxon>Hydrogenophaga</taxon>
    </lineage>
</organism>
<evidence type="ECO:0000313" key="11">
    <source>
        <dbReference type="Proteomes" id="UP000185657"/>
    </source>
</evidence>
<dbReference type="NCBIfam" id="TIGR00786">
    <property type="entry name" value="dctM"/>
    <property type="match status" value="1"/>
</dbReference>
<dbReference type="PANTHER" id="PTHR33362:SF2">
    <property type="entry name" value="TRAP TRANSPORTER LARGE PERMEASE PROTEIN"/>
    <property type="match status" value="1"/>
</dbReference>
<comment type="caution">
    <text evidence="7">Lacks conserved residue(s) required for the propagation of feature annotation.</text>
</comment>
<keyword evidence="11" id="KW-1185">Reference proteome</keyword>
<reference evidence="9 12" key="2">
    <citation type="submission" date="2016-10" db="EMBL/GenBank/DDBJ databases">
        <title>Hydorgenophaga sp. LPB0072 isolated from gastropod.</title>
        <authorList>
            <person name="Kim E."/>
            <person name="Yi H."/>
        </authorList>
    </citation>
    <scope>NUCLEOTIDE SEQUENCE [LARGE SCALE GENOMIC DNA]</scope>
    <source>
        <strain evidence="9 12">LPB0072</strain>
    </source>
</reference>
<protein>
    <recommendedName>
        <fullName evidence="7">TRAP transporter large permease protein</fullName>
    </recommendedName>
</protein>
<feature type="transmembrane region" description="Helical" evidence="7">
    <location>
        <begin position="139"/>
        <end position="163"/>
    </location>
</feature>
<proteinExistence type="inferred from homology"/>
<feature type="transmembrane region" description="Helical" evidence="7">
    <location>
        <begin position="217"/>
        <end position="238"/>
    </location>
</feature>
<dbReference type="AlphaFoldDB" id="A0A167H1D9"/>
<dbReference type="Pfam" id="PF06808">
    <property type="entry name" value="DctM"/>
    <property type="match status" value="1"/>
</dbReference>
<evidence type="ECO:0000313" key="9">
    <source>
        <dbReference type="EMBL" id="AOW12952.1"/>
    </source>
</evidence>
<keyword evidence="2" id="KW-1003">Cell membrane</keyword>
<evidence type="ECO:0000256" key="4">
    <source>
        <dbReference type="ARBA" id="ARBA00022692"/>
    </source>
</evidence>
<dbReference type="PIRSF" id="PIRSF006066">
    <property type="entry name" value="HI0050"/>
    <property type="match status" value="1"/>
</dbReference>
<keyword evidence="7" id="KW-0813">Transport</keyword>
<accession>A0A167H1D9</accession>
<feature type="transmembrane region" description="Helical" evidence="7">
    <location>
        <begin position="399"/>
        <end position="423"/>
    </location>
</feature>
<reference evidence="10 11" key="1">
    <citation type="submission" date="2016-02" db="EMBL/GenBank/DDBJ databases">
        <title>Draft genome sequence of Hydrogenophaga sp. LPB0072.</title>
        <authorList>
            <person name="Shin S.-K."/>
            <person name="Yi H."/>
        </authorList>
    </citation>
    <scope>NUCLEOTIDE SEQUENCE [LARGE SCALE GENOMIC DNA]</scope>
    <source>
        <strain evidence="10 11">LPB0072</strain>
    </source>
</reference>
<dbReference type="EMBL" id="LVWD01000034">
    <property type="protein sequence ID" value="OAD40135.1"/>
    <property type="molecule type" value="Genomic_DNA"/>
</dbReference>
<keyword evidence="6 7" id="KW-0472">Membrane</keyword>
<evidence type="ECO:0000259" key="8">
    <source>
        <dbReference type="Pfam" id="PF06808"/>
    </source>
</evidence>
<dbReference type="STRING" id="1763535.LPB072_08930"/>
<dbReference type="GO" id="GO:0005886">
    <property type="term" value="C:plasma membrane"/>
    <property type="evidence" value="ECO:0007669"/>
    <property type="project" value="UniProtKB-SubCell"/>
</dbReference>
<dbReference type="Proteomes" id="UP000185680">
    <property type="component" value="Chromosome"/>
</dbReference>
<evidence type="ECO:0000313" key="12">
    <source>
        <dbReference type="Proteomes" id="UP000185680"/>
    </source>
</evidence>
<feature type="transmembrane region" description="Helical" evidence="7">
    <location>
        <begin position="51"/>
        <end position="70"/>
    </location>
</feature>
<feature type="transmembrane region" description="Helical" evidence="7">
    <location>
        <begin position="244"/>
        <end position="262"/>
    </location>
</feature>
<gene>
    <name evidence="9" type="ORF">LPB072_08930</name>
    <name evidence="10" type="ORF">LPB72_18425</name>
</gene>
<dbReference type="RefSeq" id="WP_066094371.1">
    <property type="nucleotide sequence ID" value="NZ_CP017476.1"/>
</dbReference>
<dbReference type="InterPro" id="IPR010656">
    <property type="entry name" value="DctM"/>
</dbReference>
<comment type="subcellular location">
    <subcellularLocation>
        <location evidence="1 7">Cell inner membrane</location>
        <topology evidence="1 7">Multi-pass membrane protein</topology>
    </subcellularLocation>
</comment>
<evidence type="ECO:0000313" key="10">
    <source>
        <dbReference type="EMBL" id="OAD40135.1"/>
    </source>
</evidence>
<feature type="transmembrane region" description="Helical" evidence="7">
    <location>
        <begin position="362"/>
        <end position="387"/>
    </location>
</feature>
<evidence type="ECO:0000256" key="3">
    <source>
        <dbReference type="ARBA" id="ARBA00022519"/>
    </source>
</evidence>
<dbReference type="GO" id="GO:0022857">
    <property type="term" value="F:transmembrane transporter activity"/>
    <property type="evidence" value="ECO:0007669"/>
    <property type="project" value="UniProtKB-UniRule"/>
</dbReference>
<keyword evidence="4 7" id="KW-0812">Transmembrane</keyword>
<dbReference type="InterPro" id="IPR004681">
    <property type="entry name" value="TRAP_DctM"/>
</dbReference>
<comment type="similarity">
    <text evidence="7">Belongs to the TRAP transporter large permease family.</text>
</comment>
<feature type="domain" description="TRAP C4-dicarboxylate transport system permease DctM subunit" evidence="8">
    <location>
        <begin position="11"/>
        <end position="419"/>
    </location>
</feature>
<dbReference type="PANTHER" id="PTHR33362">
    <property type="entry name" value="SIALIC ACID TRAP TRANSPORTER PERMEASE PROTEIN SIAT-RELATED"/>
    <property type="match status" value="1"/>
</dbReference>
<feature type="transmembrane region" description="Helical" evidence="7">
    <location>
        <begin position="318"/>
        <end position="350"/>
    </location>
</feature>
<keyword evidence="3 7" id="KW-0997">Cell inner membrane</keyword>
<comment type="function">
    <text evidence="7">Part of the tripartite ATP-independent periplasmic (TRAP) transport system.</text>
</comment>
<keyword evidence="5 7" id="KW-1133">Transmembrane helix</keyword>
<dbReference type="KEGG" id="hyl:LPB072_08930"/>
<evidence type="ECO:0000256" key="2">
    <source>
        <dbReference type="ARBA" id="ARBA00022475"/>
    </source>
</evidence>
<feature type="transmembrane region" description="Helical" evidence="7">
    <location>
        <begin position="274"/>
        <end position="298"/>
    </location>
</feature>
<evidence type="ECO:0000256" key="5">
    <source>
        <dbReference type="ARBA" id="ARBA00022989"/>
    </source>
</evidence>
<feature type="transmembrane region" description="Helical" evidence="7">
    <location>
        <begin position="169"/>
        <end position="196"/>
    </location>
</feature>
<name>A0A167H1D9_9BURK</name>
<dbReference type="EMBL" id="CP017476">
    <property type="protein sequence ID" value="AOW12952.1"/>
    <property type="molecule type" value="Genomic_DNA"/>
</dbReference>
<comment type="subunit">
    <text evidence="7">The complex comprises the extracytoplasmic solute receptor protein and the two transmembrane proteins.</text>
</comment>
<evidence type="ECO:0000256" key="6">
    <source>
        <dbReference type="ARBA" id="ARBA00023136"/>
    </source>
</evidence>
<dbReference type="OrthoDB" id="9777699at2"/>
<evidence type="ECO:0000256" key="7">
    <source>
        <dbReference type="RuleBase" id="RU369079"/>
    </source>
</evidence>
<dbReference type="Proteomes" id="UP000185657">
    <property type="component" value="Unassembled WGS sequence"/>
</dbReference>